<dbReference type="EMBL" id="LECT01000031">
    <property type="protein sequence ID" value="KLU03826.1"/>
    <property type="molecule type" value="Genomic_DNA"/>
</dbReference>
<comment type="caution">
    <text evidence="1">The sequence shown here is derived from an EMBL/GenBank/DDBJ whole genome shotgun (WGS) entry which is preliminary data.</text>
</comment>
<protein>
    <submittedName>
        <fullName evidence="1">Uncharacterized protein</fullName>
    </submittedName>
</protein>
<proteinExistence type="predicted"/>
<organism evidence="1 2">
    <name type="scientific">Rhodopirellula islandica</name>
    <dbReference type="NCBI Taxonomy" id="595434"/>
    <lineage>
        <taxon>Bacteria</taxon>
        <taxon>Pseudomonadati</taxon>
        <taxon>Planctomycetota</taxon>
        <taxon>Planctomycetia</taxon>
        <taxon>Pirellulales</taxon>
        <taxon>Pirellulaceae</taxon>
        <taxon>Rhodopirellula</taxon>
    </lineage>
</organism>
<gene>
    <name evidence="1" type="ORF">RISK_004233</name>
</gene>
<evidence type="ECO:0000313" key="2">
    <source>
        <dbReference type="Proteomes" id="UP000036367"/>
    </source>
</evidence>
<accession>A0A0J1BBB6</accession>
<name>A0A0J1BBB6_RHOIS</name>
<keyword evidence="2" id="KW-1185">Reference proteome</keyword>
<dbReference type="AlphaFoldDB" id="A0A0J1BBB6"/>
<evidence type="ECO:0000313" key="1">
    <source>
        <dbReference type="EMBL" id="KLU03826.1"/>
    </source>
</evidence>
<sequence>MGVEIERRWGQQRKNVVSNLKTTFRSFDSRVIEDQFRRSSWIP</sequence>
<reference evidence="1" key="1">
    <citation type="submission" date="2015-05" db="EMBL/GenBank/DDBJ databases">
        <title>Permanent draft genome of Rhodopirellula islandicus K833.</title>
        <authorList>
            <person name="Kizina J."/>
            <person name="Richter M."/>
            <person name="Glockner F.O."/>
            <person name="Harder J."/>
        </authorList>
    </citation>
    <scope>NUCLEOTIDE SEQUENCE [LARGE SCALE GENOMIC DNA]</scope>
    <source>
        <strain evidence="1">K833</strain>
    </source>
</reference>
<dbReference type="Proteomes" id="UP000036367">
    <property type="component" value="Unassembled WGS sequence"/>
</dbReference>